<dbReference type="GO" id="GO:0001402">
    <property type="term" value="P:signal transduction involved in filamentous growth"/>
    <property type="evidence" value="ECO:0007669"/>
    <property type="project" value="TreeGrafter"/>
</dbReference>
<keyword evidence="2" id="KW-0472">Membrane</keyword>
<feature type="region of interest" description="Disordered" evidence="1">
    <location>
        <begin position="751"/>
        <end position="774"/>
    </location>
</feature>
<dbReference type="GO" id="GO:0030010">
    <property type="term" value="P:establishment of cell polarity"/>
    <property type="evidence" value="ECO:0007669"/>
    <property type="project" value="TreeGrafter"/>
</dbReference>
<dbReference type="GO" id="GO:0031505">
    <property type="term" value="P:fungal-type cell wall organization"/>
    <property type="evidence" value="ECO:0007669"/>
    <property type="project" value="TreeGrafter"/>
</dbReference>
<keyword evidence="2" id="KW-1133">Transmembrane helix</keyword>
<evidence type="ECO:0000256" key="1">
    <source>
        <dbReference type="SAM" id="MobiDB-lite"/>
    </source>
</evidence>
<gene>
    <name evidence="4" type="ORF">WG66_5438</name>
</gene>
<feature type="compositionally biased region" description="Low complexity" evidence="1">
    <location>
        <begin position="376"/>
        <end position="451"/>
    </location>
</feature>
<dbReference type="GO" id="GO:0005886">
    <property type="term" value="C:plasma membrane"/>
    <property type="evidence" value="ECO:0007669"/>
    <property type="project" value="InterPro"/>
</dbReference>
<proteinExistence type="predicted"/>
<dbReference type="Proteomes" id="UP000054988">
    <property type="component" value="Unassembled WGS sequence"/>
</dbReference>
<feature type="region of interest" description="Disordered" evidence="1">
    <location>
        <begin position="689"/>
        <end position="713"/>
    </location>
</feature>
<organism evidence="4 5">
    <name type="scientific">Moniliophthora roreri</name>
    <name type="common">Frosty pod rot fungus</name>
    <name type="synonym">Monilia roreri</name>
    <dbReference type="NCBI Taxonomy" id="221103"/>
    <lineage>
        <taxon>Eukaryota</taxon>
        <taxon>Fungi</taxon>
        <taxon>Dikarya</taxon>
        <taxon>Basidiomycota</taxon>
        <taxon>Agaricomycotina</taxon>
        <taxon>Agaricomycetes</taxon>
        <taxon>Agaricomycetidae</taxon>
        <taxon>Agaricales</taxon>
        <taxon>Marasmiineae</taxon>
        <taxon>Marasmiaceae</taxon>
        <taxon>Moniliophthora</taxon>
    </lineage>
</organism>
<dbReference type="eggNOG" id="KOG1216">
    <property type="taxonomic scope" value="Eukaryota"/>
</dbReference>
<feature type="chain" id="PRO_5006902251" evidence="3">
    <location>
        <begin position="30"/>
        <end position="840"/>
    </location>
</feature>
<evidence type="ECO:0000256" key="3">
    <source>
        <dbReference type="SAM" id="SignalP"/>
    </source>
</evidence>
<keyword evidence="2" id="KW-0812">Transmembrane</keyword>
<feature type="region of interest" description="Disordered" evidence="1">
    <location>
        <begin position="462"/>
        <end position="481"/>
    </location>
</feature>
<dbReference type="GO" id="GO:0005576">
    <property type="term" value="C:extracellular region"/>
    <property type="evidence" value="ECO:0007669"/>
    <property type="project" value="TreeGrafter"/>
</dbReference>
<sequence length="840" mass="86823">MFKSLNPMHSPFYSFLFALFLLQAASVHAGRSSNDHSHPRRSLANGHKRRLPAEAFGFDSSFGGKLVEHNHLQVRKRQDDGLLDGLVNPVNQGLGDLGNGLGLGRSPTTALVPPTSFPPSPGPTSSSGSSESTSGSSSEPISSTTSFESTSSVPSSTSGSSSQPTIVVPSSTTEPPTSTSSNGGILDSLTAILFPPTSTAESVTESATESVTESATESATEPATESATESATDSSTVQPTEAPSSQPTEPPTSTSSDGGILESLTSILLPPTSSAESSAESITQPTEAPSSQPTEPPTSTSSDGGILESLTSILLSSTPSAESSAESTAQSTEAPSSQPTEPPTSTSSSDGGILDTLSSVIGGVTSDLSSVLNPPSSTVSQSSSEITPPPSSSVSVEPSGPSISVPSGSISNEPSGSISNEPSGSISSEPSGSISSEPSGPSSSVNASSSSFSISFPGGDGNSSSSVFSTESGPSSSSFTPVVTTTTSVPFSVNSDFSFILTESDLAFTSIPTTTSLSMTNPDEPTTTLSSISSAAPAATFTAAPLPAGLPSRIYPKNGYKTGDNVAGFTLISILFNQELNWPFVANDDRSSFQIFGYMPAILNTALGLSGDRATKTWMLQVYQPSSYRGPSDSAELGTTYLAYIPTDQVDNLAAMIKAPQSAFYIGVDIPAARSLALRVDNGFSVLSIQDPNGGDGGQTRNSGSSNSSGDVDRTRQDAIIGVVSALGAIAVLVLAFLGYKWYQRRQEAAHRRLSDPVPGARPEGREFDQDSVGGQRRRSFYFAEDSLRGYQQAQQEEYSYYHDQNGARTSPVGGVMTQRRNVVPAAISQPILRESSMNW</sequence>
<dbReference type="GO" id="GO:0005034">
    <property type="term" value="F:osmosensor activity"/>
    <property type="evidence" value="ECO:0007669"/>
    <property type="project" value="InterPro"/>
</dbReference>
<reference evidence="4 5" key="1">
    <citation type="submission" date="2015-12" db="EMBL/GenBank/DDBJ databases">
        <title>Draft genome sequence of Moniliophthora roreri, the causal agent of frosty pod rot of cacao.</title>
        <authorList>
            <person name="Aime M.C."/>
            <person name="Diaz-Valderrama J.R."/>
            <person name="Kijpornyongpan T."/>
            <person name="Phillips-Mora W."/>
        </authorList>
    </citation>
    <scope>NUCLEOTIDE SEQUENCE [LARGE SCALE GENOMIC DNA]</scope>
    <source>
        <strain evidence="4 5">MCA 2952</strain>
    </source>
</reference>
<dbReference type="InterPro" id="IPR039295">
    <property type="entry name" value="MSB2"/>
</dbReference>
<protein>
    <submittedName>
        <fullName evidence="4">Uncharacterized protein</fullName>
    </submittedName>
</protein>
<name>A0A0W0G0G0_MONRR</name>
<dbReference type="GO" id="GO:0006972">
    <property type="term" value="P:hyperosmotic response"/>
    <property type="evidence" value="ECO:0007669"/>
    <property type="project" value="TreeGrafter"/>
</dbReference>
<accession>A0A0W0G0G0</accession>
<dbReference type="EMBL" id="LATX01001400">
    <property type="protein sequence ID" value="KTB42019.1"/>
    <property type="molecule type" value="Genomic_DNA"/>
</dbReference>
<feature type="compositionally biased region" description="Polar residues" evidence="1">
    <location>
        <begin position="366"/>
        <end position="375"/>
    </location>
</feature>
<evidence type="ECO:0000256" key="2">
    <source>
        <dbReference type="SAM" id="Phobius"/>
    </source>
</evidence>
<feature type="region of interest" description="Disordered" evidence="1">
    <location>
        <begin position="97"/>
        <end position="451"/>
    </location>
</feature>
<dbReference type="PANTHER" id="PTHR35778">
    <property type="entry name" value="SIGNALING MUCIN HKR1-RELATED"/>
    <property type="match status" value="1"/>
</dbReference>
<evidence type="ECO:0000313" key="4">
    <source>
        <dbReference type="EMBL" id="KTB42019.1"/>
    </source>
</evidence>
<dbReference type="GO" id="GO:0007232">
    <property type="term" value="P:osmosensory signaling pathway via Sho1 osmosensor"/>
    <property type="evidence" value="ECO:0007669"/>
    <property type="project" value="InterPro"/>
</dbReference>
<feature type="signal peptide" evidence="3">
    <location>
        <begin position="1"/>
        <end position="29"/>
    </location>
</feature>
<comment type="caution">
    <text evidence="4">The sequence shown here is derived from an EMBL/GenBank/DDBJ whole genome shotgun (WGS) entry which is preliminary data.</text>
</comment>
<evidence type="ECO:0000313" key="5">
    <source>
        <dbReference type="Proteomes" id="UP000054988"/>
    </source>
</evidence>
<dbReference type="GO" id="GO:0009986">
    <property type="term" value="C:cell surface"/>
    <property type="evidence" value="ECO:0007669"/>
    <property type="project" value="TreeGrafter"/>
</dbReference>
<dbReference type="AlphaFoldDB" id="A0A0W0G0G0"/>
<dbReference type="GO" id="GO:0030427">
    <property type="term" value="C:site of polarized growth"/>
    <property type="evidence" value="ECO:0007669"/>
    <property type="project" value="TreeGrafter"/>
</dbReference>
<feature type="compositionally biased region" description="Low complexity" evidence="1">
    <location>
        <begin position="123"/>
        <end position="181"/>
    </location>
</feature>
<feature type="transmembrane region" description="Helical" evidence="2">
    <location>
        <begin position="719"/>
        <end position="743"/>
    </location>
</feature>
<dbReference type="PANTHER" id="PTHR35778:SF1">
    <property type="entry name" value="SIGNALING MUCIN HKR1-RELATED"/>
    <property type="match status" value="1"/>
</dbReference>
<keyword evidence="3" id="KW-0732">Signal</keyword>
<feature type="compositionally biased region" description="Low complexity" evidence="1">
    <location>
        <begin position="195"/>
        <end position="349"/>
    </location>
</feature>